<name>A0ABW4TVD2_9SPHN</name>
<sequence>MIDGTKTLNGNRHFEPNAEVYLEQAHAVAILLQQSFVDDAELNERILTAACGALTGLIERAAVAARQERETAAQAESVQ</sequence>
<reference evidence="2" key="1">
    <citation type="journal article" date="2019" name="Int. J. Syst. Evol. Microbiol.">
        <title>The Global Catalogue of Microorganisms (GCM) 10K type strain sequencing project: providing services to taxonomists for standard genome sequencing and annotation.</title>
        <authorList>
            <consortium name="The Broad Institute Genomics Platform"/>
            <consortium name="The Broad Institute Genome Sequencing Center for Infectious Disease"/>
            <person name="Wu L."/>
            <person name="Ma J."/>
        </authorList>
    </citation>
    <scope>NUCLEOTIDE SEQUENCE [LARGE SCALE GENOMIC DNA]</scope>
    <source>
        <strain evidence="2">CGMCC 1.12702</strain>
    </source>
</reference>
<proteinExistence type="predicted"/>
<dbReference type="EMBL" id="JBHUGS010000002">
    <property type="protein sequence ID" value="MFD1950669.1"/>
    <property type="molecule type" value="Genomic_DNA"/>
</dbReference>
<organism evidence="1 2">
    <name type="scientific">Sphingomonas arantia</name>
    <dbReference type="NCBI Taxonomy" id="1460676"/>
    <lineage>
        <taxon>Bacteria</taxon>
        <taxon>Pseudomonadati</taxon>
        <taxon>Pseudomonadota</taxon>
        <taxon>Alphaproteobacteria</taxon>
        <taxon>Sphingomonadales</taxon>
        <taxon>Sphingomonadaceae</taxon>
        <taxon>Sphingomonas</taxon>
    </lineage>
</organism>
<evidence type="ECO:0000313" key="2">
    <source>
        <dbReference type="Proteomes" id="UP001597400"/>
    </source>
</evidence>
<dbReference type="RefSeq" id="WP_380928863.1">
    <property type="nucleotide sequence ID" value="NZ_JBHUGS010000002.1"/>
</dbReference>
<evidence type="ECO:0000313" key="1">
    <source>
        <dbReference type="EMBL" id="MFD1950669.1"/>
    </source>
</evidence>
<comment type="caution">
    <text evidence="1">The sequence shown here is derived from an EMBL/GenBank/DDBJ whole genome shotgun (WGS) entry which is preliminary data.</text>
</comment>
<protein>
    <submittedName>
        <fullName evidence="1">Uncharacterized protein</fullName>
    </submittedName>
</protein>
<accession>A0ABW4TVD2</accession>
<gene>
    <name evidence="1" type="ORF">ACFSGX_07805</name>
</gene>
<keyword evidence="2" id="KW-1185">Reference proteome</keyword>
<dbReference type="Proteomes" id="UP001597400">
    <property type="component" value="Unassembled WGS sequence"/>
</dbReference>